<comment type="caution">
    <text evidence="1">The sequence shown here is derived from an EMBL/GenBank/DDBJ whole genome shotgun (WGS) entry which is preliminary data.</text>
</comment>
<dbReference type="Proteomes" id="UP000241736">
    <property type="component" value="Unassembled WGS sequence"/>
</dbReference>
<dbReference type="Pfam" id="PF05345">
    <property type="entry name" value="He_PIG"/>
    <property type="match status" value="2"/>
</dbReference>
<reference evidence="1 2" key="1">
    <citation type="submission" date="2018-03" db="EMBL/GenBank/DDBJ databases">
        <title>Arenimonas caeni sp. nov., isolated from activated sludge.</title>
        <authorList>
            <person name="Liu H."/>
        </authorList>
    </citation>
    <scope>NUCLEOTIDE SEQUENCE [LARGE SCALE GENOMIC DNA]</scope>
    <source>
        <strain evidence="2">z29</strain>
    </source>
</reference>
<name>A0A2P6M661_9GAMM</name>
<dbReference type="Gene3D" id="2.60.40.10">
    <property type="entry name" value="Immunoglobulins"/>
    <property type="match status" value="2"/>
</dbReference>
<keyword evidence="2" id="KW-1185">Reference proteome</keyword>
<dbReference type="InterPro" id="IPR013783">
    <property type="entry name" value="Ig-like_fold"/>
</dbReference>
<protein>
    <submittedName>
        <fullName evidence="1">Uncharacterized protein</fullName>
    </submittedName>
</protein>
<proteinExistence type="predicted"/>
<sequence length="282" mass="28483">MAAAGLAGAVDQPSTYPGCAARELRVEWGGAAVVDLSGCQSFGLGAVATAPAHGSALPEGDPATGYVYTHGGVSPQGGGSDRFVVLDDNSDRISIRVSIAAPASALALGPETLPPLRAGAAMRLRLEASGGSAPYRIEVIDGGWPAGLVMDADGVVSGTPIARGPFRATLRVTDADGATAERSFSGESAPARIALVPARATATAGQPFRQALHGRGGVPPYRFALEPGGQPPPGITLGEDGVLQGLTAAPRGDYPLRIRVTDASTGAGEHFVTADFTLRVRP</sequence>
<accession>A0A2P6M661</accession>
<gene>
    <name evidence="1" type="ORF">C6N40_12425</name>
</gene>
<evidence type="ECO:0000313" key="1">
    <source>
        <dbReference type="EMBL" id="PRH81486.1"/>
    </source>
</evidence>
<dbReference type="AlphaFoldDB" id="A0A2P6M661"/>
<dbReference type="OrthoDB" id="5720638at2"/>
<dbReference type="EMBL" id="PVLF01000023">
    <property type="protein sequence ID" value="PRH81486.1"/>
    <property type="molecule type" value="Genomic_DNA"/>
</dbReference>
<organism evidence="1 2">
    <name type="scientific">Arenimonas caeni</name>
    <dbReference type="NCBI Taxonomy" id="2058085"/>
    <lineage>
        <taxon>Bacteria</taxon>
        <taxon>Pseudomonadati</taxon>
        <taxon>Pseudomonadota</taxon>
        <taxon>Gammaproteobacteria</taxon>
        <taxon>Lysobacterales</taxon>
        <taxon>Lysobacteraceae</taxon>
        <taxon>Arenimonas</taxon>
    </lineage>
</organism>
<evidence type="ECO:0000313" key="2">
    <source>
        <dbReference type="Proteomes" id="UP000241736"/>
    </source>
</evidence>